<dbReference type="GO" id="GO:0000724">
    <property type="term" value="P:double-strand break repair via homologous recombination"/>
    <property type="evidence" value="ECO:0007669"/>
    <property type="project" value="TreeGrafter"/>
</dbReference>
<organism evidence="7 8">
    <name type="scientific">Rhizophagus irregularis</name>
    <dbReference type="NCBI Taxonomy" id="588596"/>
    <lineage>
        <taxon>Eukaryota</taxon>
        <taxon>Fungi</taxon>
        <taxon>Fungi incertae sedis</taxon>
        <taxon>Mucoromycota</taxon>
        <taxon>Glomeromycotina</taxon>
        <taxon>Glomeromycetes</taxon>
        <taxon>Glomerales</taxon>
        <taxon>Glomeraceae</taxon>
        <taxon>Rhizophagus</taxon>
    </lineage>
</organism>
<evidence type="ECO:0000259" key="6">
    <source>
        <dbReference type="PROSITE" id="PS51194"/>
    </source>
</evidence>
<dbReference type="InterPro" id="IPR001650">
    <property type="entry name" value="Helicase_C-like"/>
</dbReference>
<dbReference type="GO" id="GO:0043138">
    <property type="term" value="F:3'-5' DNA helicase activity"/>
    <property type="evidence" value="ECO:0007669"/>
    <property type="project" value="UniProtKB-EC"/>
</dbReference>
<evidence type="ECO:0000313" key="8">
    <source>
        <dbReference type="Proteomes" id="UP000684084"/>
    </source>
</evidence>
<dbReference type="Pfam" id="PF00271">
    <property type="entry name" value="Helicase_C"/>
    <property type="match status" value="1"/>
</dbReference>
<dbReference type="GO" id="GO:0005634">
    <property type="term" value="C:nucleus"/>
    <property type="evidence" value="ECO:0007669"/>
    <property type="project" value="TreeGrafter"/>
</dbReference>
<dbReference type="GO" id="GO:0003677">
    <property type="term" value="F:DNA binding"/>
    <property type="evidence" value="ECO:0007669"/>
    <property type="project" value="UniProtKB-KW"/>
</dbReference>
<proteinExistence type="predicted"/>
<evidence type="ECO:0000313" key="7">
    <source>
        <dbReference type="EMBL" id="CAB5382710.1"/>
    </source>
</evidence>
<dbReference type="GO" id="GO:0005694">
    <property type="term" value="C:chromosome"/>
    <property type="evidence" value="ECO:0007669"/>
    <property type="project" value="TreeGrafter"/>
</dbReference>
<protein>
    <recommendedName>
        <fullName evidence="5">DNA 3'-5' helicase</fullName>
        <ecNumber evidence="5">5.6.2.4</ecNumber>
    </recommendedName>
</protein>
<dbReference type="GO" id="GO:0009378">
    <property type="term" value="F:four-way junction helicase activity"/>
    <property type="evidence" value="ECO:0007669"/>
    <property type="project" value="TreeGrafter"/>
</dbReference>
<comment type="catalytic activity">
    <reaction evidence="4">
        <text>Couples ATP hydrolysis with the unwinding of duplex DNA by translocating in the 3'-5' direction.</text>
        <dbReference type="EC" id="5.6.2.4"/>
    </reaction>
</comment>
<keyword evidence="2" id="KW-0413">Isomerase</keyword>
<evidence type="ECO:0000256" key="3">
    <source>
        <dbReference type="ARBA" id="ARBA00023242"/>
    </source>
</evidence>
<name>A0A915ZPH4_9GLOM</name>
<evidence type="ECO:0000256" key="5">
    <source>
        <dbReference type="ARBA" id="ARBA00034808"/>
    </source>
</evidence>
<dbReference type="EMBL" id="CAGKOT010000047">
    <property type="protein sequence ID" value="CAB5382710.1"/>
    <property type="molecule type" value="Genomic_DNA"/>
</dbReference>
<dbReference type="EC" id="5.6.2.4" evidence="5"/>
<sequence>MLLTAICTVSDVENIRQNLNILPNNFTIIRDLSLAQQEIKIQIESKPSKQNLYFRIQNILGGLTTGRCIIYCSGPSSCQELFNNLHENLPTVSIGLYHGELDGEQRKIAIRDWKISFGIGINVLDVHLIIHTTIPLSMTNLIQEIGRAEHDGTPSKSIVFYSRNDMRTLFYIIAQKEESLPQENDVTKKHSLIAQHLSWSKDISSEICRTCDNCLSSLSDKPIWKDFSTDVVMLLKITKEILALDIAAIYCKLKRAEEVGLSEIPIYNEPFEHKLRNKINTLFVIDDLCIKGFLISNFQLQKTSTSTGNYSFKPIIIGLGDNTEEEAKNITWQYCFK</sequence>
<reference evidence="7" key="1">
    <citation type="submission" date="2020-05" db="EMBL/GenBank/DDBJ databases">
        <authorList>
            <person name="Rincon C."/>
            <person name="Sanders R I."/>
            <person name="Robbins C."/>
            <person name="Chaturvedi A."/>
        </authorList>
    </citation>
    <scope>NUCLEOTIDE SEQUENCE</scope>
    <source>
        <strain evidence="7">CHB12</strain>
    </source>
</reference>
<keyword evidence="3" id="KW-0539">Nucleus</keyword>
<feature type="domain" description="Helicase C-terminal" evidence="6">
    <location>
        <begin position="55"/>
        <end position="193"/>
    </location>
</feature>
<evidence type="ECO:0000256" key="1">
    <source>
        <dbReference type="ARBA" id="ARBA00023125"/>
    </source>
</evidence>
<accession>A0A915ZPH4</accession>
<evidence type="ECO:0000256" key="4">
    <source>
        <dbReference type="ARBA" id="ARBA00034617"/>
    </source>
</evidence>
<dbReference type="OrthoDB" id="10261556at2759"/>
<dbReference type="PANTHER" id="PTHR13710:SF153">
    <property type="entry name" value="RECQ-LIKE DNA HELICASE BLM"/>
    <property type="match status" value="1"/>
</dbReference>
<gene>
    <name evidence="7" type="ORF">CHRIB12_LOCUS18072</name>
</gene>
<evidence type="ECO:0000256" key="2">
    <source>
        <dbReference type="ARBA" id="ARBA00023235"/>
    </source>
</evidence>
<comment type="caution">
    <text evidence="7">The sequence shown here is derived from an EMBL/GenBank/DDBJ whole genome shotgun (WGS) entry which is preliminary data.</text>
</comment>
<dbReference type="PANTHER" id="PTHR13710">
    <property type="entry name" value="DNA HELICASE RECQ FAMILY MEMBER"/>
    <property type="match status" value="1"/>
</dbReference>
<dbReference type="PROSITE" id="PS51194">
    <property type="entry name" value="HELICASE_CTER"/>
    <property type="match status" value="1"/>
</dbReference>
<dbReference type="Proteomes" id="UP000684084">
    <property type="component" value="Unassembled WGS sequence"/>
</dbReference>
<keyword evidence="1" id="KW-0238">DNA-binding</keyword>
<dbReference type="AlphaFoldDB" id="A0A915ZPH4"/>
<dbReference type="GO" id="GO:0005737">
    <property type="term" value="C:cytoplasm"/>
    <property type="evidence" value="ECO:0007669"/>
    <property type="project" value="TreeGrafter"/>
</dbReference>